<evidence type="ECO:0000259" key="1">
    <source>
        <dbReference type="SMART" id="SM00829"/>
    </source>
</evidence>
<dbReference type="SUPFAM" id="SSF50129">
    <property type="entry name" value="GroES-like"/>
    <property type="match status" value="1"/>
</dbReference>
<evidence type="ECO:0000313" key="2">
    <source>
        <dbReference type="EMBL" id="SEN30686.1"/>
    </source>
</evidence>
<dbReference type="InterPro" id="IPR036291">
    <property type="entry name" value="NAD(P)-bd_dom_sf"/>
</dbReference>
<accession>A0A1H8FGD9</accession>
<dbReference type="STRING" id="1173111.SAMN05444955_108181"/>
<dbReference type="RefSeq" id="WP_170839873.1">
    <property type="nucleotide sequence ID" value="NZ_FOCQ01000008.1"/>
</dbReference>
<dbReference type="AlphaFoldDB" id="A0A1H8FGD9"/>
<dbReference type="CDD" id="cd08288">
    <property type="entry name" value="MDR_yhdh"/>
    <property type="match status" value="1"/>
</dbReference>
<dbReference type="InterPro" id="IPR011032">
    <property type="entry name" value="GroES-like_sf"/>
</dbReference>
<dbReference type="InterPro" id="IPR020843">
    <property type="entry name" value="ER"/>
</dbReference>
<keyword evidence="3" id="KW-1185">Reference proteome</keyword>
<organism evidence="2 3">
    <name type="scientific">Lihuaxuella thermophila</name>
    <dbReference type="NCBI Taxonomy" id="1173111"/>
    <lineage>
        <taxon>Bacteria</taxon>
        <taxon>Bacillati</taxon>
        <taxon>Bacillota</taxon>
        <taxon>Bacilli</taxon>
        <taxon>Bacillales</taxon>
        <taxon>Thermoactinomycetaceae</taxon>
        <taxon>Lihuaxuella</taxon>
    </lineage>
</organism>
<dbReference type="InterPro" id="IPR013154">
    <property type="entry name" value="ADH-like_N"/>
</dbReference>
<dbReference type="PANTHER" id="PTHR43677">
    <property type="entry name" value="SHORT-CHAIN DEHYDROGENASE/REDUCTASE"/>
    <property type="match status" value="1"/>
</dbReference>
<proteinExistence type="predicted"/>
<protein>
    <submittedName>
        <fullName evidence="2">Acrylyl-CoA reductase (NADPH)</fullName>
    </submittedName>
</protein>
<name>A0A1H8FGD9_9BACL</name>
<dbReference type="SMART" id="SM00829">
    <property type="entry name" value="PKS_ER"/>
    <property type="match status" value="1"/>
</dbReference>
<dbReference type="Gene3D" id="3.90.180.10">
    <property type="entry name" value="Medium-chain alcohol dehydrogenases, catalytic domain"/>
    <property type="match status" value="1"/>
</dbReference>
<feature type="domain" description="Enoyl reductase (ER)" evidence="1">
    <location>
        <begin position="21"/>
        <end position="327"/>
    </location>
</feature>
<dbReference type="NCBIfam" id="TIGR02823">
    <property type="entry name" value="oxido_YhdH"/>
    <property type="match status" value="1"/>
</dbReference>
<dbReference type="EMBL" id="FOCQ01000008">
    <property type="protein sequence ID" value="SEN30686.1"/>
    <property type="molecule type" value="Genomic_DNA"/>
</dbReference>
<dbReference type="Pfam" id="PF08240">
    <property type="entry name" value="ADH_N"/>
    <property type="match status" value="1"/>
</dbReference>
<dbReference type="Gene3D" id="3.40.50.720">
    <property type="entry name" value="NAD(P)-binding Rossmann-like Domain"/>
    <property type="match status" value="1"/>
</dbReference>
<gene>
    <name evidence="2" type="ORF">SAMN05444955_108181</name>
</gene>
<reference evidence="2 3" key="1">
    <citation type="submission" date="2016-10" db="EMBL/GenBank/DDBJ databases">
        <authorList>
            <person name="de Groot N.N."/>
        </authorList>
    </citation>
    <scope>NUCLEOTIDE SEQUENCE [LARGE SCALE GENOMIC DNA]</scope>
    <source>
        <strain evidence="2 3">DSM 46701</strain>
    </source>
</reference>
<dbReference type="PANTHER" id="PTHR43677:SF1">
    <property type="entry name" value="ACRYLYL-COA REDUCTASE ACUI-RELATED"/>
    <property type="match status" value="1"/>
</dbReference>
<dbReference type="Proteomes" id="UP000199695">
    <property type="component" value="Unassembled WGS sequence"/>
</dbReference>
<sequence length="331" mass="35734">MDRDKNFRALVLDHVDGKLRAEIKSLKIGDLPEGDVVIRVSYSSLNYKDGLAVTGRGKIVRSYPMIPGIDLAGVVESSNSPKFQPGDPVILTGWEIGEKYWGGYSQYARAKADWLVPLPRSMELKHAMSIGTAGLTAMLCVMALEEHGFPTEREVVVTGAGGGVGSIAVAILSKLGYKVVASTGRKDLHSYLKDLGAHDIIDREMLSQDGRPLETQRWGAAVDTVGGKTLAGLLRSLSYRGTVAACGLAGGSDFCTSVFPFILRGVKLVGVESVVCPVETRIQAWDRLSHLLSGDILDRITEVHPLSEVPRLSEEILKGRVRGRIVIDVNA</sequence>
<dbReference type="GO" id="GO:0043957">
    <property type="term" value="F:acryloyl-CoA reductase (NADPH) activity"/>
    <property type="evidence" value="ECO:0007669"/>
    <property type="project" value="TreeGrafter"/>
</dbReference>
<dbReference type="Pfam" id="PF00107">
    <property type="entry name" value="ADH_zinc_N"/>
    <property type="match status" value="1"/>
</dbReference>
<dbReference type="InterPro" id="IPR051397">
    <property type="entry name" value="Zn-ADH-like_protein"/>
</dbReference>
<dbReference type="InterPro" id="IPR014188">
    <property type="entry name" value="Acrylyl-CoA_reductase_AcuI"/>
</dbReference>
<dbReference type="InterPro" id="IPR013149">
    <property type="entry name" value="ADH-like_C"/>
</dbReference>
<dbReference type="SUPFAM" id="SSF51735">
    <property type="entry name" value="NAD(P)-binding Rossmann-fold domains"/>
    <property type="match status" value="1"/>
</dbReference>
<evidence type="ECO:0000313" key="3">
    <source>
        <dbReference type="Proteomes" id="UP000199695"/>
    </source>
</evidence>